<accession>A0ABT7B211</accession>
<dbReference type="Pfam" id="PF00502">
    <property type="entry name" value="Phycobilisome"/>
    <property type="match status" value="1"/>
</dbReference>
<dbReference type="SUPFAM" id="SSF46458">
    <property type="entry name" value="Globin-like"/>
    <property type="match status" value="1"/>
</dbReference>
<evidence type="ECO:0000256" key="3">
    <source>
        <dbReference type="ARBA" id="ARBA00023307"/>
    </source>
</evidence>
<evidence type="ECO:0000256" key="2">
    <source>
        <dbReference type="ARBA" id="ARBA00022991"/>
    </source>
</evidence>
<comment type="caution">
    <text evidence="4">The sequence shown here is derived from an EMBL/GenBank/DDBJ whole genome shotgun (WGS) entry which is preliminary data.</text>
</comment>
<dbReference type="InterPro" id="IPR009050">
    <property type="entry name" value="Globin-like_sf"/>
</dbReference>
<keyword evidence="5" id="KW-1185">Reference proteome</keyword>
<evidence type="ECO:0000313" key="4">
    <source>
        <dbReference type="EMBL" id="MDJ1173205.1"/>
    </source>
</evidence>
<sequence length="174" mass="19351">MARQVSLSDVAADNSSRFPSRSDIESVSNSLRKALVCLDAAESLSKNADLLTQDTAEFVFTKFPDAAKASSFLFDSLPEMESHSFQEDIAMLIRLLTYSLVAGSDTILEYEPLTEIFKSISSLPPESSQISPLWYVEAMEFIRNHHHLPEESALELSSYIDSIITALRPSKNDI</sequence>
<protein>
    <recommendedName>
        <fullName evidence="6">Telomere-associated protein Rif1 N-terminal domain-containing protein</fullName>
    </recommendedName>
</protein>
<evidence type="ECO:0008006" key="6">
    <source>
        <dbReference type="Google" id="ProtNLM"/>
    </source>
</evidence>
<evidence type="ECO:0000256" key="1">
    <source>
        <dbReference type="ARBA" id="ARBA00008182"/>
    </source>
</evidence>
<reference evidence="4 5" key="1">
    <citation type="submission" date="2023-01" db="EMBL/GenBank/DDBJ databases">
        <title>Novel diversity within Roseofilum (Cyanobacteria; Desertifilaceae) from marine benthic mats with descriptions of four novel species.</title>
        <authorList>
            <person name="Wang Y."/>
            <person name="Berthold D.E."/>
            <person name="Hu J."/>
            <person name="Lefler F.W."/>
            <person name="Laughinghouse H.D. IV."/>
        </authorList>
    </citation>
    <scope>NUCLEOTIDE SEQUENCE [LARGE SCALE GENOMIC DNA]</scope>
    <source>
        <strain evidence="4 5">BLCC-M114</strain>
    </source>
</reference>
<dbReference type="Proteomes" id="UP001235849">
    <property type="component" value="Unassembled WGS sequence"/>
</dbReference>
<evidence type="ECO:0000313" key="5">
    <source>
        <dbReference type="Proteomes" id="UP001235849"/>
    </source>
</evidence>
<gene>
    <name evidence="4" type="ORF">PMG25_03775</name>
</gene>
<keyword evidence="2" id="KW-0157">Chromophore</keyword>
<proteinExistence type="inferred from homology"/>
<name>A0ABT7B211_9CYAN</name>
<organism evidence="4 5">
    <name type="scientific">Roseofilum capinflatum BLCC-M114</name>
    <dbReference type="NCBI Taxonomy" id="3022440"/>
    <lineage>
        <taxon>Bacteria</taxon>
        <taxon>Bacillati</taxon>
        <taxon>Cyanobacteriota</taxon>
        <taxon>Cyanophyceae</taxon>
        <taxon>Desertifilales</taxon>
        <taxon>Desertifilaceae</taxon>
        <taxon>Roseofilum</taxon>
        <taxon>Roseofilum capinflatum</taxon>
    </lineage>
</organism>
<dbReference type="InterPro" id="IPR038719">
    <property type="entry name" value="Phycobilisome_asu/bsu_sf"/>
</dbReference>
<keyword evidence="3" id="KW-0089">Bile pigment</keyword>
<dbReference type="Gene3D" id="1.10.490.20">
    <property type="entry name" value="Phycocyanins"/>
    <property type="match status" value="1"/>
</dbReference>
<comment type="similarity">
    <text evidence="1">Belongs to the phycobiliprotein family.</text>
</comment>
<dbReference type="EMBL" id="JAQOSO010000013">
    <property type="protein sequence ID" value="MDJ1173205.1"/>
    <property type="molecule type" value="Genomic_DNA"/>
</dbReference>
<dbReference type="RefSeq" id="WP_283765575.1">
    <property type="nucleotide sequence ID" value="NZ_JAQOSO010000013.1"/>
</dbReference>
<dbReference type="InterPro" id="IPR012128">
    <property type="entry name" value="Phycobilisome_asu/bsu"/>
</dbReference>